<proteinExistence type="predicted"/>
<organism evidence="4 5">
    <name type="scientific">Nitrosomonas nitrosa</name>
    <dbReference type="NCBI Taxonomy" id="52442"/>
    <lineage>
        <taxon>Bacteria</taxon>
        <taxon>Pseudomonadati</taxon>
        <taxon>Pseudomonadota</taxon>
        <taxon>Betaproteobacteria</taxon>
        <taxon>Nitrosomonadales</taxon>
        <taxon>Nitrosomonadaceae</taxon>
        <taxon>Nitrosomonas</taxon>
    </lineage>
</organism>
<keyword evidence="5" id="KW-1185">Reference proteome</keyword>
<gene>
    <name evidence="3" type="ORF">NMYAN_30191</name>
    <name evidence="4" type="ORF">SAMN05421880_11079</name>
</gene>
<evidence type="ECO:0000313" key="5">
    <source>
        <dbReference type="Proteomes" id="UP000199561"/>
    </source>
</evidence>
<evidence type="ECO:0000256" key="2">
    <source>
        <dbReference type="SAM" id="SignalP"/>
    </source>
</evidence>
<feature type="compositionally biased region" description="Basic and acidic residues" evidence="1">
    <location>
        <begin position="36"/>
        <end position="47"/>
    </location>
</feature>
<dbReference type="Proteomes" id="UP000601736">
    <property type="component" value="Unassembled WGS sequence"/>
</dbReference>
<reference evidence="3" key="2">
    <citation type="submission" date="2021-02" db="EMBL/GenBank/DDBJ databases">
        <authorList>
            <person name="Han P."/>
        </authorList>
    </citation>
    <scope>NUCLEOTIDE SEQUENCE</scope>
    <source>
        <strain evidence="3">Nitrosomonas nitrosa 18-3D</strain>
    </source>
</reference>
<dbReference type="Proteomes" id="UP000199561">
    <property type="component" value="Unassembled WGS sequence"/>
</dbReference>
<dbReference type="EMBL" id="CAJNAP010000023">
    <property type="protein sequence ID" value="CAE6509590.1"/>
    <property type="molecule type" value="Genomic_DNA"/>
</dbReference>
<keyword evidence="2" id="KW-0732">Signal</keyword>
<dbReference type="AlphaFoldDB" id="A0A1I4PBL7"/>
<feature type="signal peptide" evidence="2">
    <location>
        <begin position="1"/>
        <end position="19"/>
    </location>
</feature>
<evidence type="ECO:0008006" key="6">
    <source>
        <dbReference type="Google" id="ProtNLM"/>
    </source>
</evidence>
<name>A0A1I4PBL7_9PROT</name>
<evidence type="ECO:0000313" key="3">
    <source>
        <dbReference type="EMBL" id="CAE6509590.1"/>
    </source>
</evidence>
<evidence type="ECO:0000256" key="1">
    <source>
        <dbReference type="SAM" id="MobiDB-lite"/>
    </source>
</evidence>
<evidence type="ECO:0000313" key="4">
    <source>
        <dbReference type="EMBL" id="SFM25131.1"/>
    </source>
</evidence>
<accession>A0A1I4PBL7</accession>
<protein>
    <recommendedName>
        <fullName evidence="6">Lipoprotein-attachment site-containing protein</fullName>
    </recommendedName>
</protein>
<sequence>MKMLPIFAIFLLLSLAACGKPSAPESPDPSTYGLTHEGEVPEGRHSQPENADSN</sequence>
<reference evidence="4 5" key="1">
    <citation type="submission" date="2016-10" db="EMBL/GenBank/DDBJ databases">
        <authorList>
            <person name="de Groot N.N."/>
        </authorList>
    </citation>
    <scope>NUCLEOTIDE SEQUENCE [LARGE SCALE GENOMIC DNA]</scope>
    <source>
        <strain evidence="4 5">Nm146</strain>
    </source>
</reference>
<feature type="chain" id="PRO_5036308395" description="Lipoprotein-attachment site-containing protein" evidence="2">
    <location>
        <begin position="20"/>
        <end position="54"/>
    </location>
</feature>
<dbReference type="PROSITE" id="PS51257">
    <property type="entry name" value="PROKAR_LIPOPROTEIN"/>
    <property type="match status" value="1"/>
</dbReference>
<feature type="region of interest" description="Disordered" evidence="1">
    <location>
        <begin position="20"/>
        <end position="54"/>
    </location>
</feature>
<dbReference type="RefSeq" id="WP_177182305.1">
    <property type="nucleotide sequence ID" value="NZ_CAJNAP010000023.1"/>
</dbReference>
<dbReference type="EMBL" id="FOUF01000010">
    <property type="protein sequence ID" value="SFM25131.1"/>
    <property type="molecule type" value="Genomic_DNA"/>
</dbReference>